<feature type="compositionally biased region" description="Low complexity" evidence="1">
    <location>
        <begin position="1004"/>
        <end position="1013"/>
    </location>
</feature>
<protein>
    <submittedName>
        <fullName evidence="3">Uncharacterized protein</fullName>
    </submittedName>
</protein>
<feature type="compositionally biased region" description="Basic and acidic residues" evidence="1">
    <location>
        <begin position="823"/>
        <end position="832"/>
    </location>
</feature>
<feature type="region of interest" description="Disordered" evidence="1">
    <location>
        <begin position="820"/>
        <end position="872"/>
    </location>
</feature>
<evidence type="ECO:0000256" key="2">
    <source>
        <dbReference type="SAM" id="Phobius"/>
    </source>
</evidence>
<evidence type="ECO:0000256" key="1">
    <source>
        <dbReference type="SAM" id="MobiDB-lite"/>
    </source>
</evidence>
<dbReference type="EMBL" id="ML014143">
    <property type="protein sequence ID" value="RKP02460.1"/>
    <property type="molecule type" value="Genomic_DNA"/>
</dbReference>
<evidence type="ECO:0000313" key="3">
    <source>
        <dbReference type="EMBL" id="RKP02460.1"/>
    </source>
</evidence>
<feature type="region of interest" description="Disordered" evidence="1">
    <location>
        <begin position="1039"/>
        <end position="1107"/>
    </location>
</feature>
<dbReference type="PANTHER" id="PTHR10825:SF29">
    <property type="entry name" value="POLYCOMB GROUP RING FINGER PROTEIN 1"/>
    <property type="match status" value="1"/>
</dbReference>
<dbReference type="AlphaFoldDB" id="A0A4P9XBF3"/>
<feature type="compositionally biased region" description="Low complexity" evidence="1">
    <location>
        <begin position="888"/>
        <end position="900"/>
    </location>
</feature>
<feature type="region of interest" description="Disordered" evidence="1">
    <location>
        <begin position="82"/>
        <end position="102"/>
    </location>
</feature>
<keyword evidence="2" id="KW-0812">Transmembrane</keyword>
<feature type="region of interest" description="Disordered" evidence="1">
    <location>
        <begin position="888"/>
        <end position="944"/>
    </location>
</feature>
<proteinExistence type="predicted"/>
<organism evidence="3 4">
    <name type="scientific">Caulochytrium protostelioides</name>
    <dbReference type="NCBI Taxonomy" id="1555241"/>
    <lineage>
        <taxon>Eukaryota</taxon>
        <taxon>Fungi</taxon>
        <taxon>Fungi incertae sedis</taxon>
        <taxon>Chytridiomycota</taxon>
        <taxon>Chytridiomycota incertae sedis</taxon>
        <taxon>Chytridiomycetes</taxon>
        <taxon>Caulochytriales</taxon>
        <taxon>Caulochytriaceae</taxon>
        <taxon>Caulochytrium</taxon>
    </lineage>
</organism>
<feature type="compositionally biased region" description="Acidic residues" evidence="1">
    <location>
        <begin position="1044"/>
        <end position="1056"/>
    </location>
</feature>
<accession>A0A4P9XBF3</accession>
<keyword evidence="4" id="KW-1185">Reference proteome</keyword>
<dbReference type="GO" id="GO:0000122">
    <property type="term" value="P:negative regulation of transcription by RNA polymerase II"/>
    <property type="evidence" value="ECO:0007669"/>
    <property type="project" value="TreeGrafter"/>
</dbReference>
<feature type="region of interest" description="Disordered" evidence="1">
    <location>
        <begin position="997"/>
        <end position="1021"/>
    </location>
</feature>
<dbReference type="GO" id="GO:1990841">
    <property type="term" value="F:promoter-specific chromatin binding"/>
    <property type="evidence" value="ECO:0007669"/>
    <property type="project" value="TreeGrafter"/>
</dbReference>
<keyword evidence="2" id="KW-1133">Transmembrane helix</keyword>
<name>A0A4P9XBF3_9FUNG</name>
<dbReference type="PANTHER" id="PTHR10825">
    <property type="entry name" value="RING FINGER DOMAIN-CONTAINING, POLYCOMB GROUP COMPONENT"/>
    <property type="match status" value="1"/>
</dbReference>
<feature type="region of interest" description="Disordered" evidence="1">
    <location>
        <begin position="189"/>
        <end position="209"/>
    </location>
</feature>
<gene>
    <name evidence="3" type="ORF">CXG81DRAFT_17904</name>
</gene>
<evidence type="ECO:0000313" key="4">
    <source>
        <dbReference type="Proteomes" id="UP000274922"/>
    </source>
</evidence>
<reference evidence="4" key="1">
    <citation type="journal article" date="2018" name="Nat. Microbiol.">
        <title>Leveraging single-cell genomics to expand the fungal tree of life.</title>
        <authorList>
            <person name="Ahrendt S.R."/>
            <person name="Quandt C.A."/>
            <person name="Ciobanu D."/>
            <person name="Clum A."/>
            <person name="Salamov A."/>
            <person name="Andreopoulos B."/>
            <person name="Cheng J.F."/>
            <person name="Woyke T."/>
            <person name="Pelin A."/>
            <person name="Henrissat B."/>
            <person name="Reynolds N.K."/>
            <person name="Benny G.L."/>
            <person name="Smith M.E."/>
            <person name="James T.Y."/>
            <person name="Grigoriev I.V."/>
        </authorList>
    </citation>
    <scope>NUCLEOTIDE SEQUENCE [LARGE SCALE GENOMIC DNA]</scope>
    <source>
        <strain evidence="4">ATCC 52028</strain>
    </source>
</reference>
<feature type="compositionally biased region" description="Low complexity" evidence="1">
    <location>
        <begin position="197"/>
        <end position="209"/>
    </location>
</feature>
<dbReference type="Proteomes" id="UP000274922">
    <property type="component" value="Unassembled WGS sequence"/>
</dbReference>
<feature type="compositionally biased region" description="Polar residues" evidence="1">
    <location>
        <begin position="901"/>
        <end position="914"/>
    </location>
</feature>
<feature type="compositionally biased region" description="Basic and acidic residues" evidence="1">
    <location>
        <begin position="1057"/>
        <end position="1072"/>
    </location>
</feature>
<feature type="transmembrane region" description="Helical" evidence="2">
    <location>
        <begin position="967"/>
        <end position="989"/>
    </location>
</feature>
<sequence length="1138" mass="116052">MKARRPQPAAAAARRRSASLFGVLIALTGSTLATSFVSATTDATAAATATALASAASVSTASASAALPLSLSATAALSATAPTPAADGNAVKDARADPSPPALDAAAVASASVIAAGIPASASSASAAELTAATASSTSASTSSATTSATSTTDVAPAWISMPASATASASASAASSTSVAVEAKSIESAQDATATPAPAVPSDAKSSDDAASSTVAAASATTSDISSATASAAASAVESAAASAAASATASVTATAWSTPVPTARLMDADQRSCIRLADRQITNRLCASVTESYEAHGTEGSLAERDTWLQNHVHRIFGATRSRCQQQYIQLACGTLFPSCADDGAGGVGHGFFRTDTARPAARPADASPTPLPERLRLTHLPPVCTDVQDALVWQCGQAPLFMDPTVFDAAFAELTGMAVHWLGQKPATPSTLPSYAASAAPAATPAEDDAAAHAVCRAVPQMDLSAPLPAPFFDQCFDITEMHGCSPNGSRAIARLALQAAGPGARVCRHPAVHRALPLRMCTYDFSEIDATPPAFLDEETAAVMAPQTLSRAFLTDASPLMNPAAPAVAFAATCHDLDAASQLTPCAQGGTDWYVDDAWGGPALRIKGPSVTKKVIPPTFDPSAATVRAWSLHTFVMIPSPAEARSGGREADGPIAWSPRRAPASINDGFGPLDNDFPTRGRGGRRHLLRRAETMMGATDRLPPHFTISYNATVATCAGTQLVVRINGAQHMVQDLGALAPAAWGYTYGSLVAPHLGLSTLSISVERPKHLTSDCSVQILHLSLHHINMVGAAVAGRDRHGNVVLQRALELSMAAAGRAPRDPSRDPLDPEPFFLPLQPGTDFFARRFRPDGAEPLGGDSDDDGDASTLAAASDDATALAADSASATSAASDATAGPTSKTASKAESNIDPTLAEAAGSTGEKASMPAGGGDGKAANAQAANSTPSFGFVRGTLAGLASLTRLILLTAAGTCLLALTVIGAWFCVLRRRAAKPTAPPAPTAAAPHWHMPMPDDDEDDMQLDAADLEHGRADALAVSSLDSDSDSDSDDDSDGGDSRRRPGARDRDARPPHLQGRPGGANPFVRRGPLSGDDEGAEALLHHASDGLDAPVSTSLLEAPLSTNIDPDHLDREYLYQ</sequence>
<keyword evidence="2" id="KW-0472">Membrane</keyword>
<dbReference type="GO" id="GO:0035102">
    <property type="term" value="C:PRC1 complex"/>
    <property type="evidence" value="ECO:0007669"/>
    <property type="project" value="TreeGrafter"/>
</dbReference>